<keyword evidence="1" id="KW-0472">Membrane</keyword>
<sequence>MNMKSTLRKLMKIFGTVFVVAVIGLAVYIMANGLGLVDGLDFGAGAYYYADIPQFAKYVNGEHFKSAFPMWIHIVLFLIWGVLMYRLWIWLDKKL</sequence>
<reference evidence="2" key="1">
    <citation type="submission" date="2019-04" db="EMBL/GenBank/DDBJ databases">
        <title>Evolution of Biomass-Degrading Anaerobic Consortia Revealed by Metagenomics.</title>
        <authorList>
            <person name="Peng X."/>
        </authorList>
    </citation>
    <scope>NUCLEOTIDE SEQUENCE</scope>
    <source>
        <strain evidence="2">SIG311</strain>
    </source>
</reference>
<name>A0A927U9C1_9FIRM</name>
<keyword evidence="1" id="KW-0812">Transmembrane</keyword>
<evidence type="ECO:0000313" key="3">
    <source>
        <dbReference type="Proteomes" id="UP000766246"/>
    </source>
</evidence>
<feature type="transmembrane region" description="Helical" evidence="1">
    <location>
        <begin position="12"/>
        <end position="31"/>
    </location>
</feature>
<dbReference type="AlphaFoldDB" id="A0A927U9C1"/>
<feature type="transmembrane region" description="Helical" evidence="1">
    <location>
        <begin position="70"/>
        <end position="91"/>
    </location>
</feature>
<gene>
    <name evidence="2" type="ORF">E7272_00950</name>
</gene>
<organism evidence="2 3">
    <name type="scientific">Pseudobutyrivibrio ruminis</name>
    <dbReference type="NCBI Taxonomy" id="46206"/>
    <lineage>
        <taxon>Bacteria</taxon>
        <taxon>Bacillati</taxon>
        <taxon>Bacillota</taxon>
        <taxon>Clostridia</taxon>
        <taxon>Lachnospirales</taxon>
        <taxon>Lachnospiraceae</taxon>
        <taxon>Pseudobutyrivibrio</taxon>
    </lineage>
</organism>
<keyword evidence="1" id="KW-1133">Transmembrane helix</keyword>
<dbReference type="Proteomes" id="UP000766246">
    <property type="component" value="Unassembled WGS sequence"/>
</dbReference>
<protein>
    <submittedName>
        <fullName evidence="2">Uncharacterized protein</fullName>
    </submittedName>
</protein>
<comment type="caution">
    <text evidence="2">The sequence shown here is derived from an EMBL/GenBank/DDBJ whole genome shotgun (WGS) entry which is preliminary data.</text>
</comment>
<evidence type="ECO:0000256" key="1">
    <source>
        <dbReference type="SAM" id="Phobius"/>
    </source>
</evidence>
<evidence type="ECO:0000313" key="2">
    <source>
        <dbReference type="EMBL" id="MBE5918385.1"/>
    </source>
</evidence>
<dbReference type="EMBL" id="SVER01000002">
    <property type="protein sequence ID" value="MBE5918385.1"/>
    <property type="molecule type" value="Genomic_DNA"/>
</dbReference>
<accession>A0A927U9C1</accession>
<proteinExistence type="predicted"/>